<sequence>MSFESPIFVPNDYSSEKARAAELEAAIRVLSPHGISPVFEDSFTQTEFNTLETNIFRNYIVFCHENLPRNHTEVLARACLYVKFSTSFAKVNIHRPEPIIKQEDPMASGSNSNPSCSSSGFRFMSPVYFGHQGDKTAPFSSSSS</sequence>
<accession>A0A180GA15</accession>
<dbReference type="EMBL" id="ADAS02000138">
    <property type="protein sequence ID" value="OAV89172.1"/>
    <property type="molecule type" value="Genomic_DNA"/>
</dbReference>
<reference evidence="1" key="1">
    <citation type="submission" date="2009-11" db="EMBL/GenBank/DDBJ databases">
        <authorList>
            <consortium name="The Broad Institute Genome Sequencing Platform"/>
            <person name="Ward D."/>
            <person name="Feldgarden M."/>
            <person name="Earl A."/>
            <person name="Young S.K."/>
            <person name="Zeng Q."/>
            <person name="Koehrsen M."/>
            <person name="Alvarado L."/>
            <person name="Berlin A."/>
            <person name="Bochicchio J."/>
            <person name="Borenstein D."/>
            <person name="Chapman S.B."/>
            <person name="Chen Z."/>
            <person name="Engels R."/>
            <person name="Freedman E."/>
            <person name="Gellesch M."/>
            <person name="Goldberg J."/>
            <person name="Griggs A."/>
            <person name="Gujja S."/>
            <person name="Heilman E."/>
            <person name="Heiman D."/>
            <person name="Hepburn T."/>
            <person name="Howarth C."/>
            <person name="Jen D."/>
            <person name="Larson L."/>
            <person name="Lewis B."/>
            <person name="Mehta T."/>
            <person name="Park D."/>
            <person name="Pearson M."/>
            <person name="Roberts A."/>
            <person name="Saif S."/>
            <person name="Shea T."/>
            <person name="Shenoy N."/>
            <person name="Sisk P."/>
            <person name="Stolte C."/>
            <person name="Sykes S."/>
            <person name="Thomson T."/>
            <person name="Walk T."/>
            <person name="White J."/>
            <person name="Yandava C."/>
            <person name="Izard J."/>
            <person name="Baranova O.V."/>
            <person name="Blanton J.M."/>
            <person name="Tanner A.C."/>
            <person name="Dewhirst F.E."/>
            <person name="Haas B."/>
            <person name="Nusbaum C."/>
            <person name="Birren B."/>
        </authorList>
    </citation>
    <scope>NUCLEOTIDE SEQUENCE [LARGE SCALE GENOMIC DNA]</scope>
    <source>
        <strain evidence="1">1-1 BBBD Race 1</strain>
    </source>
</reference>
<organism evidence="1">
    <name type="scientific">Puccinia triticina (isolate 1-1 / race 1 (BBBD))</name>
    <name type="common">Brown leaf rust fungus</name>
    <dbReference type="NCBI Taxonomy" id="630390"/>
    <lineage>
        <taxon>Eukaryota</taxon>
        <taxon>Fungi</taxon>
        <taxon>Dikarya</taxon>
        <taxon>Basidiomycota</taxon>
        <taxon>Pucciniomycotina</taxon>
        <taxon>Pucciniomycetes</taxon>
        <taxon>Pucciniales</taxon>
        <taxon>Pucciniaceae</taxon>
        <taxon>Puccinia</taxon>
    </lineage>
</organism>
<evidence type="ECO:0000313" key="2">
    <source>
        <dbReference type="EnsemblFungi" id="PTTG_28785-t43_1-p1"/>
    </source>
</evidence>
<reference evidence="1" key="2">
    <citation type="submission" date="2016-05" db="EMBL/GenBank/DDBJ databases">
        <title>Comparative analysis highlights variable genome content of wheat rusts and divergence of the mating loci.</title>
        <authorList>
            <person name="Cuomo C.A."/>
            <person name="Bakkeren G."/>
            <person name="Szabo L."/>
            <person name="Khalil H."/>
            <person name="Joly D."/>
            <person name="Goldberg J."/>
            <person name="Young S."/>
            <person name="Zeng Q."/>
            <person name="Fellers J."/>
        </authorList>
    </citation>
    <scope>NUCLEOTIDE SEQUENCE [LARGE SCALE GENOMIC DNA]</scope>
    <source>
        <strain evidence="1">1-1 BBBD Race 1</strain>
    </source>
</reference>
<proteinExistence type="predicted"/>
<evidence type="ECO:0000313" key="1">
    <source>
        <dbReference type="EMBL" id="OAV89172.1"/>
    </source>
</evidence>
<protein>
    <submittedName>
        <fullName evidence="1 2">Uncharacterized protein</fullName>
    </submittedName>
</protein>
<evidence type="ECO:0000313" key="3">
    <source>
        <dbReference type="Proteomes" id="UP000005240"/>
    </source>
</evidence>
<dbReference type="VEuPathDB" id="FungiDB:PTTG_28785"/>
<gene>
    <name evidence="1" type="ORF">PTTG_28785</name>
</gene>
<reference evidence="2 3" key="3">
    <citation type="journal article" date="2017" name="G3 (Bethesda)">
        <title>Comparative analysis highlights variable genome content of wheat rusts and divergence of the mating loci.</title>
        <authorList>
            <person name="Cuomo C.A."/>
            <person name="Bakkeren G."/>
            <person name="Khalil H.B."/>
            <person name="Panwar V."/>
            <person name="Joly D."/>
            <person name="Linning R."/>
            <person name="Sakthikumar S."/>
            <person name="Song X."/>
            <person name="Adiconis X."/>
            <person name="Fan L."/>
            <person name="Goldberg J.M."/>
            <person name="Levin J.Z."/>
            <person name="Young S."/>
            <person name="Zeng Q."/>
            <person name="Anikster Y."/>
            <person name="Bruce M."/>
            <person name="Wang M."/>
            <person name="Yin C."/>
            <person name="McCallum B."/>
            <person name="Szabo L.J."/>
            <person name="Hulbert S."/>
            <person name="Chen X."/>
            <person name="Fellers J.P."/>
        </authorList>
    </citation>
    <scope>NUCLEOTIDE SEQUENCE</scope>
    <source>
        <strain evidence="2">isolate 1-1 / race 1 (BBBD)</strain>
        <strain evidence="3">Isolate 1-1 / race 1 (BBBD)</strain>
    </source>
</reference>
<keyword evidence="3" id="KW-1185">Reference proteome</keyword>
<reference evidence="2" key="4">
    <citation type="submission" date="2025-05" db="UniProtKB">
        <authorList>
            <consortium name="EnsemblFungi"/>
        </authorList>
    </citation>
    <scope>IDENTIFICATION</scope>
    <source>
        <strain evidence="2">isolate 1-1 / race 1 (BBBD)</strain>
    </source>
</reference>
<dbReference type="Proteomes" id="UP000005240">
    <property type="component" value="Unassembled WGS sequence"/>
</dbReference>
<dbReference type="EnsemblFungi" id="PTTG_28785-t43_1">
    <property type="protein sequence ID" value="PTTG_28785-t43_1-p1"/>
    <property type="gene ID" value="PTTG_28785"/>
</dbReference>
<dbReference type="AlphaFoldDB" id="A0A180GA15"/>
<name>A0A180GA15_PUCT1</name>